<accession>A0A921GP64</accession>
<dbReference type="SMART" id="SM00318">
    <property type="entry name" value="SNc"/>
    <property type="match status" value="1"/>
</dbReference>
<comment type="caution">
    <text evidence="2">The sequence shown here is derived from an EMBL/GenBank/DDBJ whole genome shotgun (WGS) entry which is preliminary data.</text>
</comment>
<sequence length="196" mass="20630">MSTRRGRRARSLTSAAAALAVAAAAVGLALHWDLLELAPAQDADEPAEATSATVAYVIDGDTIAANLPGDSGDPQRIRLLGINTPEVSRGDSPGECGAEDATAQLEELLPEGAPIRLASDSRADDADRYERLLRYVELEDGTDAGHALIEKGLAVAWAPAGEPTPERLPDYEDATSTAREAQTGLWATCPRMPTTR</sequence>
<reference evidence="2" key="2">
    <citation type="submission" date="2021-09" db="EMBL/GenBank/DDBJ databases">
        <authorList>
            <person name="Gilroy R."/>
        </authorList>
    </citation>
    <scope>NUCLEOTIDE SEQUENCE</scope>
    <source>
        <strain evidence="2">1647</strain>
    </source>
</reference>
<protein>
    <submittedName>
        <fullName evidence="2">Thermonuclease family protein</fullName>
    </submittedName>
</protein>
<organism evidence="2 3">
    <name type="scientific">Brachybacterium paraconglomeratum</name>
    <dbReference type="NCBI Taxonomy" id="173362"/>
    <lineage>
        <taxon>Bacteria</taxon>
        <taxon>Bacillati</taxon>
        <taxon>Actinomycetota</taxon>
        <taxon>Actinomycetes</taxon>
        <taxon>Micrococcales</taxon>
        <taxon>Dermabacteraceae</taxon>
        <taxon>Brachybacterium</taxon>
    </lineage>
</organism>
<evidence type="ECO:0000313" key="2">
    <source>
        <dbReference type="EMBL" id="HJF50357.1"/>
    </source>
</evidence>
<feature type="domain" description="TNase-like" evidence="1">
    <location>
        <begin position="48"/>
        <end position="188"/>
    </location>
</feature>
<reference evidence="2" key="1">
    <citation type="journal article" date="2021" name="PeerJ">
        <title>Extensive microbial diversity within the chicken gut microbiome revealed by metagenomics and culture.</title>
        <authorList>
            <person name="Gilroy R."/>
            <person name="Ravi A."/>
            <person name="Getino M."/>
            <person name="Pursley I."/>
            <person name="Horton D.L."/>
            <person name="Alikhan N.F."/>
            <person name="Baker D."/>
            <person name="Gharbi K."/>
            <person name="Hall N."/>
            <person name="Watson M."/>
            <person name="Adriaenssens E.M."/>
            <person name="Foster-Nyarko E."/>
            <person name="Jarju S."/>
            <person name="Secka A."/>
            <person name="Antonio M."/>
            <person name="Oren A."/>
            <person name="Chaudhuri R.R."/>
            <person name="La Ragione R."/>
            <person name="Hildebrand F."/>
            <person name="Pallen M.J."/>
        </authorList>
    </citation>
    <scope>NUCLEOTIDE SEQUENCE</scope>
    <source>
        <strain evidence="2">1647</strain>
    </source>
</reference>
<dbReference type="Proteomes" id="UP000775129">
    <property type="component" value="Unassembled WGS sequence"/>
</dbReference>
<dbReference type="AlphaFoldDB" id="A0A921GP64"/>
<evidence type="ECO:0000313" key="3">
    <source>
        <dbReference type="Proteomes" id="UP000775129"/>
    </source>
</evidence>
<name>A0A921GP64_9MICO</name>
<gene>
    <name evidence="2" type="ORF">K8W24_11290</name>
</gene>
<evidence type="ECO:0000259" key="1">
    <source>
        <dbReference type="PROSITE" id="PS50830"/>
    </source>
</evidence>
<dbReference type="InterPro" id="IPR035437">
    <property type="entry name" value="SNase_OB-fold_sf"/>
</dbReference>
<dbReference type="EMBL" id="DYWO01000344">
    <property type="protein sequence ID" value="HJF50357.1"/>
    <property type="molecule type" value="Genomic_DNA"/>
</dbReference>
<dbReference type="Gene3D" id="2.40.50.90">
    <property type="match status" value="1"/>
</dbReference>
<dbReference type="PROSITE" id="PS50830">
    <property type="entry name" value="TNASE_3"/>
    <property type="match status" value="1"/>
</dbReference>
<proteinExistence type="predicted"/>
<dbReference type="InterPro" id="IPR016071">
    <property type="entry name" value="Staphylococal_nuclease_OB-fold"/>
</dbReference>
<dbReference type="Pfam" id="PF00565">
    <property type="entry name" value="SNase"/>
    <property type="match status" value="1"/>
</dbReference>
<dbReference type="SUPFAM" id="SSF50199">
    <property type="entry name" value="Staphylococcal nuclease"/>
    <property type="match status" value="1"/>
</dbReference>